<evidence type="ECO:0000256" key="1">
    <source>
        <dbReference type="SAM" id="MobiDB-lite"/>
    </source>
</evidence>
<protein>
    <submittedName>
        <fullName evidence="2">Uncharacterized protein</fullName>
    </submittedName>
</protein>
<gene>
    <name evidence="2" type="ORF">ACFQRF_10775</name>
</gene>
<keyword evidence="3" id="KW-1185">Reference proteome</keyword>
<proteinExistence type="predicted"/>
<feature type="region of interest" description="Disordered" evidence="1">
    <location>
        <begin position="139"/>
        <end position="236"/>
    </location>
</feature>
<dbReference type="EMBL" id="JBHTBH010000004">
    <property type="protein sequence ID" value="MFC7328225.1"/>
    <property type="molecule type" value="Genomic_DNA"/>
</dbReference>
<dbReference type="RefSeq" id="WP_379870873.1">
    <property type="nucleotide sequence ID" value="NZ_JBHTBH010000004.1"/>
</dbReference>
<dbReference type="Proteomes" id="UP001596540">
    <property type="component" value="Unassembled WGS sequence"/>
</dbReference>
<accession>A0ABW2KFY6</accession>
<organism evidence="2 3">
    <name type="scientific">Marinactinospora rubrisoli</name>
    <dbReference type="NCBI Taxonomy" id="2715399"/>
    <lineage>
        <taxon>Bacteria</taxon>
        <taxon>Bacillati</taxon>
        <taxon>Actinomycetota</taxon>
        <taxon>Actinomycetes</taxon>
        <taxon>Streptosporangiales</taxon>
        <taxon>Nocardiopsidaceae</taxon>
        <taxon>Marinactinospora</taxon>
    </lineage>
</organism>
<name>A0ABW2KFY6_9ACTN</name>
<reference evidence="3" key="1">
    <citation type="journal article" date="2019" name="Int. J. Syst. Evol. Microbiol.">
        <title>The Global Catalogue of Microorganisms (GCM) 10K type strain sequencing project: providing services to taxonomists for standard genome sequencing and annotation.</title>
        <authorList>
            <consortium name="The Broad Institute Genomics Platform"/>
            <consortium name="The Broad Institute Genome Sequencing Center for Infectious Disease"/>
            <person name="Wu L."/>
            <person name="Ma J."/>
        </authorList>
    </citation>
    <scope>NUCLEOTIDE SEQUENCE [LARGE SCALE GENOMIC DNA]</scope>
    <source>
        <strain evidence="3">CGMCC 4.7382</strain>
    </source>
</reference>
<comment type="caution">
    <text evidence="2">The sequence shown here is derived from an EMBL/GenBank/DDBJ whole genome shotgun (WGS) entry which is preliminary data.</text>
</comment>
<evidence type="ECO:0000313" key="3">
    <source>
        <dbReference type="Proteomes" id="UP001596540"/>
    </source>
</evidence>
<sequence length="236" mass="25642">MSDYHDLVFRAVLPTTVSEEFLAELRWQLRLPHAPQPEHPAVSYTGWGDEPYPVFMGDGPSTHFTGNDHSRLLHRPGGVEWLVDVRSEVHEDELGIVWEVLEWILRHSVTRGRFGRMTSTGDDHVWTLFWDGRRAVPLRDATAAPPPPEPPSERGPGGARDAATHRPRADAASAGRSPRTVLVRGPAGTPDVSLGVAAHLLRPKPGRAGADGPAPEPGRGRRSGNRGTDAGPSSAR</sequence>
<evidence type="ECO:0000313" key="2">
    <source>
        <dbReference type="EMBL" id="MFC7328225.1"/>
    </source>
</evidence>